<dbReference type="EMBL" id="ACGP01000088">
    <property type="protein sequence ID" value="EEI25479.1"/>
    <property type="molecule type" value="Genomic_DNA"/>
</dbReference>
<evidence type="ECO:0000313" key="7">
    <source>
        <dbReference type="Proteomes" id="UP000003752"/>
    </source>
</evidence>
<keyword evidence="3" id="KW-0546">Nucleotide metabolism</keyword>
<dbReference type="RefSeq" id="WP_003558765.1">
    <property type="nucleotide sequence ID" value="NZ_AZDF01000009.1"/>
</dbReference>
<dbReference type="InterPro" id="IPR008181">
    <property type="entry name" value="dUTPase"/>
</dbReference>
<dbReference type="HOGENOM" id="CLU_068508_1_3_9"/>
<dbReference type="Pfam" id="PF00692">
    <property type="entry name" value="dUTPase"/>
    <property type="match status" value="1"/>
</dbReference>
<dbReference type="InterPro" id="IPR036157">
    <property type="entry name" value="dUTPase-like_sf"/>
</dbReference>
<comment type="catalytic activity">
    <reaction evidence="4">
        <text>dUTP + H2O = dUMP + diphosphate + H(+)</text>
        <dbReference type="Rhea" id="RHEA:10248"/>
        <dbReference type="ChEBI" id="CHEBI:15377"/>
        <dbReference type="ChEBI" id="CHEBI:15378"/>
        <dbReference type="ChEBI" id="CHEBI:33019"/>
        <dbReference type="ChEBI" id="CHEBI:61555"/>
        <dbReference type="ChEBI" id="CHEBI:246422"/>
        <dbReference type="EC" id="3.6.1.23"/>
    </reaction>
</comment>
<dbReference type="SMR" id="C0XGR7"/>
<sequence length="135" mass="15170">MPKVFLKYKKMTASAIAPHKVHPDDTGFGLYADQTVYFAPFETKRVSLGISIQLNKGYLSEIRPEPEFTIQSPAKCIQTIIGNGYHDEIMAIFVNLSNQPNQINKGDKVCQLVIRRDTQARPVECGVVNESDRND</sequence>
<dbReference type="InterPro" id="IPR029054">
    <property type="entry name" value="dUTPase-like"/>
</dbReference>
<dbReference type="Proteomes" id="UP000003752">
    <property type="component" value="Unassembled WGS sequence"/>
</dbReference>
<evidence type="ECO:0000256" key="3">
    <source>
        <dbReference type="ARBA" id="ARBA00023080"/>
    </source>
</evidence>
<dbReference type="GO" id="GO:0006226">
    <property type="term" value="P:dUMP biosynthetic process"/>
    <property type="evidence" value="ECO:0007669"/>
    <property type="project" value="InterPro"/>
</dbReference>
<keyword evidence="7" id="KW-1185">Reference proteome</keyword>
<dbReference type="Gene3D" id="2.70.40.10">
    <property type="match status" value="1"/>
</dbReference>
<dbReference type="GO" id="GO:0046081">
    <property type="term" value="P:dUTP catabolic process"/>
    <property type="evidence" value="ECO:0007669"/>
    <property type="project" value="InterPro"/>
</dbReference>
<dbReference type="EC" id="3.6.1.23" evidence="2"/>
<keyword evidence="6" id="KW-0378">Hydrolase</keyword>
<evidence type="ECO:0000256" key="2">
    <source>
        <dbReference type="ARBA" id="ARBA00012379"/>
    </source>
</evidence>
<evidence type="ECO:0000259" key="5">
    <source>
        <dbReference type="Pfam" id="PF00692"/>
    </source>
</evidence>
<accession>C0XGR7</accession>
<comment type="similarity">
    <text evidence="1">Belongs to the dUTPase family.</text>
</comment>
<comment type="caution">
    <text evidence="6">The sequence shown here is derived from an EMBL/GenBank/DDBJ whole genome shotgun (WGS) entry which is preliminary data.</text>
</comment>
<evidence type="ECO:0000313" key="6">
    <source>
        <dbReference type="EMBL" id="EEI25479.1"/>
    </source>
</evidence>
<evidence type="ECO:0000256" key="4">
    <source>
        <dbReference type="ARBA" id="ARBA00047686"/>
    </source>
</evidence>
<reference evidence="6 7" key="1">
    <citation type="submission" date="2009-01" db="EMBL/GenBank/DDBJ databases">
        <authorList>
            <person name="Qin X."/>
            <person name="Bachman B."/>
            <person name="Battles P."/>
            <person name="Bell A."/>
            <person name="Bess C."/>
            <person name="Bickham C."/>
            <person name="Chaboub L."/>
            <person name="Chen D."/>
            <person name="Coyle M."/>
            <person name="Deiros D.R."/>
            <person name="Dinh H."/>
            <person name="Forbes L."/>
            <person name="Fowler G."/>
            <person name="Francisco L."/>
            <person name="Fu Q."/>
            <person name="Gubbala S."/>
            <person name="Hale W."/>
            <person name="Han Y."/>
            <person name="Hemphill L."/>
            <person name="Highlander S.K."/>
            <person name="Hirani K."/>
            <person name="Hogues M."/>
            <person name="Jackson L."/>
            <person name="Jakkamsetti A."/>
            <person name="Javaid M."/>
            <person name="Jiang H."/>
            <person name="Korchina V."/>
            <person name="Kovar C."/>
            <person name="Lara F."/>
            <person name="Lee S."/>
            <person name="Mata R."/>
            <person name="Mathew T."/>
            <person name="Moen C."/>
            <person name="Morales K."/>
            <person name="Munidasa M."/>
            <person name="Nazareth L."/>
            <person name="Ngo R."/>
            <person name="Nguyen L."/>
            <person name="Okwuonu G."/>
            <person name="Ongeri F."/>
            <person name="Patil S."/>
            <person name="Petrosino J."/>
            <person name="Pham C."/>
            <person name="Pham P."/>
            <person name="Pu L.-L."/>
            <person name="Puazo M."/>
            <person name="Raj R."/>
            <person name="Reid J."/>
            <person name="Rouhana J."/>
            <person name="Saada N."/>
            <person name="Shang Y."/>
            <person name="Simmons D."/>
            <person name="Thornton R."/>
            <person name="Warren J."/>
            <person name="Weissenberger G."/>
            <person name="Zhang J."/>
            <person name="Zhang L."/>
            <person name="Zhou C."/>
            <person name="Zhu D."/>
            <person name="Muzny D."/>
            <person name="Worley K."/>
            <person name="Gibbs R."/>
        </authorList>
    </citation>
    <scope>NUCLEOTIDE SEQUENCE [LARGE SCALE GENOMIC DNA]</scope>
    <source>
        <strain evidence="7">ATCC 8290 / DSM 20176 / CCUG 30140 / JCM 1155 / KCTC 3500 / NBRC 15886 / NCIMB 8040 / NRRL B-1843 / 9</strain>
    </source>
</reference>
<organism evidence="6 7">
    <name type="scientific">Lentilactobacillus hilgardii (strain ATCC 8290 / DSM 20176 / CCUG 30140 / JCM 1155 / KCTC 3500 / NBRC 15886 / NCIMB 8040 / NRRL B-1843 / 9)</name>
    <dbReference type="NCBI Taxonomy" id="1423757"/>
    <lineage>
        <taxon>Bacteria</taxon>
        <taxon>Bacillati</taxon>
        <taxon>Bacillota</taxon>
        <taxon>Bacilli</taxon>
        <taxon>Lactobacillales</taxon>
        <taxon>Lactobacillaceae</taxon>
        <taxon>Lentilactobacillus</taxon>
    </lineage>
</organism>
<dbReference type="SUPFAM" id="SSF51283">
    <property type="entry name" value="dUTPase-like"/>
    <property type="match status" value="1"/>
</dbReference>
<dbReference type="AlphaFoldDB" id="C0XGR7"/>
<dbReference type="PANTHER" id="PTHR11241:SF0">
    <property type="entry name" value="DEOXYURIDINE 5'-TRIPHOSPHATE NUCLEOTIDOHYDROLASE"/>
    <property type="match status" value="1"/>
</dbReference>
<proteinExistence type="inferred from homology"/>
<dbReference type="GO" id="GO:0004170">
    <property type="term" value="F:dUTP diphosphatase activity"/>
    <property type="evidence" value="ECO:0007669"/>
    <property type="project" value="UniProtKB-EC"/>
</dbReference>
<protein>
    <recommendedName>
        <fullName evidence="2">dUTP diphosphatase</fullName>
        <ecNumber evidence="2">3.6.1.23</ecNumber>
    </recommendedName>
</protein>
<dbReference type="GO" id="GO:0000287">
    <property type="term" value="F:magnesium ion binding"/>
    <property type="evidence" value="ECO:0007669"/>
    <property type="project" value="InterPro"/>
</dbReference>
<evidence type="ECO:0000256" key="1">
    <source>
        <dbReference type="ARBA" id="ARBA00006581"/>
    </source>
</evidence>
<dbReference type="PANTHER" id="PTHR11241">
    <property type="entry name" value="DEOXYURIDINE 5'-TRIPHOSPHATE NUCLEOTIDOHYDROLASE"/>
    <property type="match status" value="1"/>
</dbReference>
<gene>
    <name evidence="6" type="primary">dut</name>
    <name evidence="6" type="ORF">HMPREF0519_0428</name>
</gene>
<feature type="domain" description="dUTPase-like" evidence="5">
    <location>
        <begin position="15"/>
        <end position="124"/>
    </location>
</feature>
<name>C0XGR7_LENH9</name>